<proteinExistence type="predicted"/>
<evidence type="ECO:0000313" key="5">
    <source>
        <dbReference type="Proteomes" id="UP001176478"/>
    </source>
</evidence>
<evidence type="ECO:0000313" key="2">
    <source>
        <dbReference type="EMBL" id="MDG4697002.1"/>
    </source>
</evidence>
<sequence>MNAIFQGSNTQEDRKEGIRGRNKSYLELKENFEYIYEKIPAYYKELKSLTEEISNLKETIDKHDVANEYIDRVNEYIDRVKGGLDTYMELKGKLEPYLDEPVKIKNIPSEITGIYSNVALSIRNYPTINYSLYRLPSKFKQKSPKKTNQAKDYTLDFHTSLAKIREPVALISRKINEIKDYEETGGKVGEFVEYKPKIMTENLGNTDTPNDSLKKESLKQDKSIKDKDMENLGFYNEGIKLIENIVSLYSSEQALLNKISDNINISNGAKVLISFLPTM</sequence>
<protein>
    <submittedName>
        <fullName evidence="2">Uncharacterized protein</fullName>
    </submittedName>
</protein>
<reference evidence="3" key="2">
    <citation type="submission" date="2023-07" db="EMBL/GenBank/DDBJ databases">
        <authorList>
            <person name="Yang W."/>
            <person name="Chen J."/>
            <person name="Ji P."/>
            <person name="Hu F."/>
        </authorList>
    </citation>
    <scope>NUCLEOTIDE SEQUENCE</scope>
    <source>
        <strain evidence="3">CRE-138-0111</strain>
    </source>
</reference>
<gene>
    <name evidence="2" type="ORF">P7V44_12240</name>
    <name evidence="3" type="ORF">Q5E86_05980</name>
</gene>
<keyword evidence="1" id="KW-0175">Coiled coil</keyword>
<accession>A0AA42FI58</accession>
<organism evidence="2 4">
    <name type="scientific">Providencia huashanensis</name>
    <dbReference type="NCBI Taxonomy" id="3037798"/>
    <lineage>
        <taxon>Bacteria</taxon>
        <taxon>Pseudomonadati</taxon>
        <taxon>Pseudomonadota</taxon>
        <taxon>Gammaproteobacteria</taxon>
        <taxon>Enterobacterales</taxon>
        <taxon>Morganellaceae</taxon>
        <taxon>Providencia</taxon>
    </lineage>
</organism>
<evidence type="ECO:0000313" key="3">
    <source>
        <dbReference type="EMBL" id="MDO7855924.1"/>
    </source>
</evidence>
<feature type="coiled-coil region" evidence="1">
    <location>
        <begin position="39"/>
        <end position="66"/>
    </location>
</feature>
<evidence type="ECO:0000313" key="4">
    <source>
        <dbReference type="Proteomes" id="UP001156701"/>
    </source>
</evidence>
<comment type="caution">
    <text evidence="2">The sequence shown here is derived from an EMBL/GenBank/DDBJ whole genome shotgun (WGS) entry which is preliminary data.</text>
</comment>
<dbReference type="Proteomes" id="UP001176478">
    <property type="component" value="Unassembled WGS sequence"/>
</dbReference>
<dbReference type="EMBL" id="JAUQTG010000002">
    <property type="protein sequence ID" value="MDO7855924.1"/>
    <property type="molecule type" value="Genomic_DNA"/>
</dbReference>
<reference evidence="3" key="3">
    <citation type="journal article" date="2024" name="Int. J. Antimicrob. Agents">
        <title>Identification of a novel Providencia species showing multi-drug-resistant in three patients with hospital-acquired infection.</title>
        <authorList>
            <person name="Yang W."/>
            <person name="Chen J."/>
            <person name="Yang F."/>
            <person name="Ji P."/>
            <person name="Shen S."/>
            <person name="Yin D."/>
            <person name="Hu F."/>
        </authorList>
    </citation>
    <scope>NUCLEOTIDE SEQUENCE</scope>
    <source>
        <strain evidence="3">CRE-138-0111</strain>
    </source>
</reference>
<dbReference type="RefSeq" id="WP_166696852.1">
    <property type="nucleotide sequence ID" value="NZ_JARRYG010000012.1"/>
</dbReference>
<evidence type="ECO:0000256" key="1">
    <source>
        <dbReference type="SAM" id="Coils"/>
    </source>
</evidence>
<name>A0AA42FI58_9GAMM</name>
<dbReference type="EMBL" id="JARRYG010000012">
    <property type="protein sequence ID" value="MDG4697002.1"/>
    <property type="molecule type" value="Genomic_DNA"/>
</dbReference>
<dbReference type="AlphaFoldDB" id="A0AA42FI58"/>
<keyword evidence="5" id="KW-1185">Reference proteome</keyword>
<reference evidence="2" key="1">
    <citation type="submission" date="2023-03" db="EMBL/GenBank/DDBJ databases">
        <title>a new species belonging to Providencia genus.</title>
        <authorList>
            <person name="Yang W."/>
            <person name="Hu F."/>
            <person name="Shen S."/>
            <person name="Ding L."/>
            <person name="Yin D."/>
        </authorList>
    </citation>
    <scope>NUCLEOTIDE SEQUENCE</scope>
    <source>
        <strain evidence="2">CRE-3FA-0001</strain>
    </source>
</reference>
<dbReference type="Proteomes" id="UP001156701">
    <property type="component" value="Unassembled WGS sequence"/>
</dbReference>